<protein>
    <submittedName>
        <fullName evidence="4">Uncharacterized protein YjbJ (UPF0337 family)</fullName>
    </submittedName>
</protein>
<comment type="caution">
    <text evidence="4">The sequence shown here is derived from an EMBL/GenBank/DDBJ whole genome shotgun (WGS) entry which is preliminary data.</text>
</comment>
<gene>
    <name evidence="4" type="ORF">HNR68_000473</name>
</gene>
<name>A0A853AHT8_9PSEU</name>
<dbReference type="InterPro" id="IPR008462">
    <property type="entry name" value="CsbD"/>
</dbReference>
<dbReference type="Gene3D" id="1.10.1470.10">
    <property type="entry name" value="YjbJ"/>
    <property type="match status" value="1"/>
</dbReference>
<accession>A0A853AHT8</accession>
<evidence type="ECO:0000313" key="5">
    <source>
        <dbReference type="Proteomes" id="UP000587002"/>
    </source>
</evidence>
<comment type="similarity">
    <text evidence="1">Belongs to the UPF0337 (CsbD) family.</text>
</comment>
<organism evidence="4 5">
    <name type="scientific">Saccharopolyspora hordei</name>
    <dbReference type="NCBI Taxonomy" id="1838"/>
    <lineage>
        <taxon>Bacteria</taxon>
        <taxon>Bacillati</taxon>
        <taxon>Actinomycetota</taxon>
        <taxon>Actinomycetes</taxon>
        <taxon>Pseudonocardiales</taxon>
        <taxon>Pseudonocardiaceae</taxon>
        <taxon>Saccharopolyspora</taxon>
    </lineage>
</organism>
<sequence length="72" mass="7708">MGVFDKAKQQAEQLAGQAKEALGKATGNDEVKRAGQRDEVEGKAKEAGHDVKDRAAGAVDDVKDRLNDDDNK</sequence>
<dbReference type="RefSeq" id="WP_179717188.1">
    <property type="nucleotide sequence ID" value="NZ_BAABFH010000001.1"/>
</dbReference>
<dbReference type="Pfam" id="PF05532">
    <property type="entry name" value="CsbD"/>
    <property type="match status" value="1"/>
</dbReference>
<evidence type="ECO:0000256" key="1">
    <source>
        <dbReference type="ARBA" id="ARBA00009129"/>
    </source>
</evidence>
<evidence type="ECO:0000256" key="2">
    <source>
        <dbReference type="SAM" id="MobiDB-lite"/>
    </source>
</evidence>
<dbReference type="SUPFAM" id="SSF69047">
    <property type="entry name" value="Hypothetical protein YjbJ"/>
    <property type="match status" value="1"/>
</dbReference>
<evidence type="ECO:0000313" key="4">
    <source>
        <dbReference type="EMBL" id="NYI81843.1"/>
    </source>
</evidence>
<dbReference type="Proteomes" id="UP000587002">
    <property type="component" value="Unassembled WGS sequence"/>
</dbReference>
<dbReference type="AlphaFoldDB" id="A0A853AHT8"/>
<evidence type="ECO:0000259" key="3">
    <source>
        <dbReference type="Pfam" id="PF05532"/>
    </source>
</evidence>
<dbReference type="InterPro" id="IPR036629">
    <property type="entry name" value="YjbJ_sf"/>
</dbReference>
<feature type="region of interest" description="Disordered" evidence="2">
    <location>
        <begin position="18"/>
        <end position="72"/>
    </location>
</feature>
<proteinExistence type="inferred from homology"/>
<reference evidence="4 5" key="1">
    <citation type="submission" date="2020-07" db="EMBL/GenBank/DDBJ databases">
        <title>Sequencing the genomes of 1000 actinobacteria strains.</title>
        <authorList>
            <person name="Klenk H.-P."/>
        </authorList>
    </citation>
    <scope>NUCLEOTIDE SEQUENCE [LARGE SCALE GENOMIC DNA]</scope>
    <source>
        <strain evidence="4 5">DSM 44065</strain>
    </source>
</reference>
<feature type="compositionally biased region" description="Basic and acidic residues" evidence="2">
    <location>
        <begin position="27"/>
        <end position="72"/>
    </location>
</feature>
<dbReference type="EMBL" id="JACCFJ010000001">
    <property type="protein sequence ID" value="NYI81843.1"/>
    <property type="molecule type" value="Genomic_DNA"/>
</dbReference>
<feature type="domain" description="CsbD-like" evidence="3">
    <location>
        <begin position="5"/>
        <end position="55"/>
    </location>
</feature>
<keyword evidence="5" id="KW-1185">Reference proteome</keyword>